<feature type="transmembrane region" description="Helical" evidence="6">
    <location>
        <begin position="229"/>
        <end position="252"/>
    </location>
</feature>
<dbReference type="InterPro" id="IPR005226">
    <property type="entry name" value="UPF0014_fam"/>
</dbReference>
<feature type="transmembrane region" description="Helical" evidence="6">
    <location>
        <begin position="101"/>
        <end position="124"/>
    </location>
</feature>
<protein>
    <submittedName>
        <fullName evidence="7">Iron export ABC transporter permease subunit FetB</fullName>
    </submittedName>
</protein>
<reference evidence="7" key="2">
    <citation type="submission" date="2021-04" db="EMBL/GenBank/DDBJ databases">
        <authorList>
            <person name="Gilroy R."/>
        </authorList>
    </citation>
    <scope>NUCLEOTIDE SEQUENCE</scope>
    <source>
        <strain evidence="7">ChiHjej13B12-4958</strain>
    </source>
</reference>
<comment type="subcellular location">
    <subcellularLocation>
        <location evidence="1">Membrane</location>
        <topology evidence="1">Multi-pass membrane protein</topology>
    </subcellularLocation>
</comment>
<evidence type="ECO:0000256" key="5">
    <source>
        <dbReference type="ARBA" id="ARBA00023136"/>
    </source>
</evidence>
<reference evidence="7" key="1">
    <citation type="journal article" date="2021" name="PeerJ">
        <title>Extensive microbial diversity within the chicken gut microbiome revealed by metagenomics and culture.</title>
        <authorList>
            <person name="Gilroy R."/>
            <person name="Ravi A."/>
            <person name="Getino M."/>
            <person name="Pursley I."/>
            <person name="Horton D.L."/>
            <person name="Alikhan N.F."/>
            <person name="Baker D."/>
            <person name="Gharbi K."/>
            <person name="Hall N."/>
            <person name="Watson M."/>
            <person name="Adriaenssens E.M."/>
            <person name="Foster-Nyarko E."/>
            <person name="Jarju S."/>
            <person name="Secka A."/>
            <person name="Antonio M."/>
            <person name="Oren A."/>
            <person name="Chaudhuri R.R."/>
            <person name="La Ragione R."/>
            <person name="Hildebrand F."/>
            <person name="Pallen M.J."/>
        </authorList>
    </citation>
    <scope>NUCLEOTIDE SEQUENCE</scope>
    <source>
        <strain evidence="7">ChiHjej13B12-4958</strain>
    </source>
</reference>
<proteinExistence type="inferred from homology"/>
<keyword evidence="5 6" id="KW-0472">Membrane</keyword>
<dbReference type="PANTHER" id="PTHR30028:SF0">
    <property type="entry name" value="PROTEIN ALUMINUM SENSITIVE 3"/>
    <property type="match status" value="1"/>
</dbReference>
<name>A0A9D2QF00_9CORY</name>
<feature type="transmembrane region" description="Helical" evidence="6">
    <location>
        <begin position="71"/>
        <end position="89"/>
    </location>
</feature>
<organism evidence="7 8">
    <name type="scientific">Candidatus Corynebacterium faecigallinarum</name>
    <dbReference type="NCBI Taxonomy" id="2838528"/>
    <lineage>
        <taxon>Bacteria</taxon>
        <taxon>Bacillati</taxon>
        <taxon>Actinomycetota</taxon>
        <taxon>Actinomycetes</taxon>
        <taxon>Mycobacteriales</taxon>
        <taxon>Corynebacteriaceae</taxon>
        <taxon>Corynebacterium</taxon>
    </lineage>
</organism>
<dbReference type="PANTHER" id="PTHR30028">
    <property type="entry name" value="UPF0014 INNER MEMBRANE PROTEIN YBBM-RELATED"/>
    <property type="match status" value="1"/>
</dbReference>
<dbReference type="AlphaFoldDB" id="A0A9D2QF00"/>
<feature type="transmembrane region" description="Helical" evidence="6">
    <location>
        <begin position="43"/>
        <end position="65"/>
    </location>
</feature>
<feature type="transmembrane region" description="Helical" evidence="6">
    <location>
        <begin position="197"/>
        <end position="217"/>
    </location>
</feature>
<evidence type="ECO:0000256" key="2">
    <source>
        <dbReference type="ARBA" id="ARBA00005268"/>
    </source>
</evidence>
<keyword evidence="3 6" id="KW-0812">Transmembrane</keyword>
<sequence length="265" mass="27783">MGGDVGSDVGANVGWLGLAASLIFVAIALAVTTPLKLQLNKPIVVAVGRSLVQMIIVGAALVPLVRPETPLFWSWLWVVGIVVFASWTVTRRAPQVPGLLWVSLLAHVVIAVSSLAIIFGFTIFDMEGRTIVPVAGMVIGNSMKAGVVAASRVAEFASDQRAEVEAGLALGMTTRTASRRLMRSSLRTAISSQVEQTAALGIVFLPGAMTGLILAGVDPMEAVRTQLALMYVILAGVVIAAVVTGVGTLRCLTTQKETLVRLSRV</sequence>
<dbReference type="Proteomes" id="UP000823858">
    <property type="component" value="Unassembled WGS sequence"/>
</dbReference>
<accession>A0A9D2QF00</accession>
<feature type="transmembrane region" description="Helical" evidence="6">
    <location>
        <begin position="12"/>
        <end position="31"/>
    </location>
</feature>
<evidence type="ECO:0000313" key="7">
    <source>
        <dbReference type="EMBL" id="HJC85998.1"/>
    </source>
</evidence>
<evidence type="ECO:0000256" key="1">
    <source>
        <dbReference type="ARBA" id="ARBA00004141"/>
    </source>
</evidence>
<evidence type="ECO:0000256" key="4">
    <source>
        <dbReference type="ARBA" id="ARBA00022989"/>
    </source>
</evidence>
<comment type="caution">
    <text evidence="7">The sequence shown here is derived from an EMBL/GenBank/DDBJ whole genome shotgun (WGS) entry which is preliminary data.</text>
</comment>
<dbReference type="EMBL" id="DWVP01000024">
    <property type="protein sequence ID" value="HJC85998.1"/>
    <property type="molecule type" value="Genomic_DNA"/>
</dbReference>
<evidence type="ECO:0000256" key="6">
    <source>
        <dbReference type="SAM" id="Phobius"/>
    </source>
</evidence>
<dbReference type="Pfam" id="PF03649">
    <property type="entry name" value="UPF0014"/>
    <property type="match status" value="1"/>
</dbReference>
<comment type="similarity">
    <text evidence="2">Belongs to the UPF0014 family.</text>
</comment>
<evidence type="ECO:0000313" key="8">
    <source>
        <dbReference type="Proteomes" id="UP000823858"/>
    </source>
</evidence>
<dbReference type="GO" id="GO:0005886">
    <property type="term" value="C:plasma membrane"/>
    <property type="evidence" value="ECO:0007669"/>
    <property type="project" value="TreeGrafter"/>
</dbReference>
<gene>
    <name evidence="7" type="primary">fetB</name>
    <name evidence="7" type="ORF">H9751_10750</name>
</gene>
<keyword evidence="4 6" id="KW-1133">Transmembrane helix</keyword>
<evidence type="ECO:0000256" key="3">
    <source>
        <dbReference type="ARBA" id="ARBA00022692"/>
    </source>
</evidence>